<dbReference type="AlphaFoldDB" id="A0A833VU54"/>
<feature type="region of interest" description="Disordered" evidence="2">
    <location>
        <begin position="193"/>
        <end position="221"/>
    </location>
</feature>
<dbReference type="InterPro" id="IPR050468">
    <property type="entry name" value="Cuticle_Struct_Prot"/>
</dbReference>
<protein>
    <submittedName>
        <fullName evidence="3">Uncharacterized protein</fullName>
    </submittedName>
</protein>
<reference evidence="3" key="1">
    <citation type="submission" date="2019-11" db="EMBL/GenBank/DDBJ databases">
        <title>The nuclear and mitochondrial genomes of Frieseomelitta varia - a highly eusocial stingless bee (Meliponini) with a permanently sterile worker caste.</title>
        <authorList>
            <person name="Freitas F.C.P."/>
            <person name="Lourenco A.P."/>
            <person name="Nunes F.M.F."/>
            <person name="Paschoal A.R."/>
            <person name="Abreu F.C.P."/>
            <person name="Barbin F.O."/>
            <person name="Bataglia L."/>
            <person name="Cardoso-Junior C.A.M."/>
            <person name="Cervoni M.S."/>
            <person name="Silva S.R."/>
            <person name="Dalarmi F."/>
            <person name="Del Lama M.A."/>
            <person name="Depintor T.S."/>
            <person name="Ferreira K.M."/>
            <person name="Goria P.S."/>
            <person name="Jaskot M.C."/>
            <person name="Lago D.C."/>
            <person name="Luna-Lucena D."/>
            <person name="Moda L.M."/>
            <person name="Nascimento L."/>
            <person name="Pedrino M."/>
            <person name="Rabico F.O."/>
            <person name="Sanches F.C."/>
            <person name="Santos D.E."/>
            <person name="Santos C.G."/>
            <person name="Vieira J."/>
            <person name="Lopes T.F."/>
            <person name="Barchuk A.R."/>
            <person name="Hartfelder K."/>
            <person name="Simoes Z.L.P."/>
            <person name="Bitondi M.M.G."/>
            <person name="Pinheiro D.G."/>
        </authorList>
    </citation>
    <scope>NUCLEOTIDE SEQUENCE</scope>
    <source>
        <strain evidence="3">USP_RPSP 00005682</strain>
        <tissue evidence="3">Whole individual</tissue>
    </source>
</reference>
<keyword evidence="4" id="KW-1185">Reference proteome</keyword>
<dbReference type="Proteomes" id="UP000655588">
    <property type="component" value="Unassembled WGS sequence"/>
</dbReference>
<evidence type="ECO:0000256" key="1">
    <source>
        <dbReference type="PROSITE-ProRule" id="PRU00497"/>
    </source>
</evidence>
<keyword evidence="1" id="KW-0193">Cuticle</keyword>
<comment type="caution">
    <text evidence="3">The sequence shown here is derived from an EMBL/GenBank/DDBJ whole genome shotgun (WGS) entry which is preliminary data.</text>
</comment>
<dbReference type="InterPro" id="IPR000618">
    <property type="entry name" value="Insect_cuticle"/>
</dbReference>
<gene>
    <name evidence="3" type="ORF">E2986_11750</name>
</gene>
<dbReference type="GO" id="GO:0062129">
    <property type="term" value="C:chitin-based extracellular matrix"/>
    <property type="evidence" value="ECO:0007669"/>
    <property type="project" value="TreeGrafter"/>
</dbReference>
<name>A0A833VU54_9HYME</name>
<dbReference type="PROSITE" id="PS51155">
    <property type="entry name" value="CHIT_BIND_RR_2"/>
    <property type="match status" value="2"/>
</dbReference>
<dbReference type="EMBL" id="WNWW01000988">
    <property type="protein sequence ID" value="KAF3420149.1"/>
    <property type="molecule type" value="Genomic_DNA"/>
</dbReference>
<organism evidence="3 4">
    <name type="scientific">Frieseomelitta varia</name>
    <dbReference type="NCBI Taxonomy" id="561572"/>
    <lineage>
        <taxon>Eukaryota</taxon>
        <taxon>Metazoa</taxon>
        <taxon>Ecdysozoa</taxon>
        <taxon>Arthropoda</taxon>
        <taxon>Hexapoda</taxon>
        <taxon>Insecta</taxon>
        <taxon>Pterygota</taxon>
        <taxon>Neoptera</taxon>
        <taxon>Endopterygota</taxon>
        <taxon>Hymenoptera</taxon>
        <taxon>Apocrita</taxon>
        <taxon>Aculeata</taxon>
        <taxon>Apoidea</taxon>
        <taxon>Anthophila</taxon>
        <taxon>Apidae</taxon>
        <taxon>Frieseomelitta</taxon>
    </lineage>
</organism>
<evidence type="ECO:0000313" key="4">
    <source>
        <dbReference type="Proteomes" id="UP000655588"/>
    </source>
</evidence>
<proteinExistence type="predicted"/>
<evidence type="ECO:0000313" key="3">
    <source>
        <dbReference type="EMBL" id="KAF3420149.1"/>
    </source>
</evidence>
<sequence length="307" mass="35303">MPNFVSILCLSTSEIEAEKSGWSFDPNTQYHIQTDEGPERFFRFQTLNGQYRKEKRLTDGTVIGTEGWLDPLGYLRLKDYIADNNGFRILRSKMVYVGKNRPIYDAVTEAKRVPAQSGILAKPTRPPNPFRRPETEHVVPLLGNDISSDYYVTTTAKPQADYSSLSDSNSYYYNPSRASSSSNVDNLNNYSRSRNTYHNFPVTRNGRLKPSFQARNNPTTFPEYDGTYKTANGFQYYLKRQYHEEEQESNGANVGSFGYIDPFGIRRVIYFKTDPQTGGFLHKKNNKYVGFDSTPYDPSLPKTYRYN</sequence>
<dbReference type="Pfam" id="PF00379">
    <property type="entry name" value="Chitin_bind_4"/>
    <property type="match status" value="1"/>
</dbReference>
<evidence type="ECO:0000256" key="2">
    <source>
        <dbReference type="SAM" id="MobiDB-lite"/>
    </source>
</evidence>
<accession>A0A833VU54</accession>
<dbReference type="PANTHER" id="PTHR10380">
    <property type="entry name" value="CUTICLE PROTEIN"/>
    <property type="match status" value="1"/>
</dbReference>
<dbReference type="GO" id="GO:0008010">
    <property type="term" value="F:structural constituent of chitin-based larval cuticle"/>
    <property type="evidence" value="ECO:0007669"/>
    <property type="project" value="TreeGrafter"/>
</dbReference>
<dbReference type="PANTHER" id="PTHR10380:SF206">
    <property type="entry name" value="GH27759P"/>
    <property type="match status" value="1"/>
</dbReference>